<evidence type="ECO:0000313" key="2">
    <source>
        <dbReference type="Proteomes" id="UP000231019"/>
    </source>
</evidence>
<protein>
    <submittedName>
        <fullName evidence="1">Uncharacterized protein</fullName>
    </submittedName>
</protein>
<accession>A0A2M7G8U1</accession>
<dbReference type="EMBL" id="PFFQ01000012">
    <property type="protein sequence ID" value="PIW18513.1"/>
    <property type="molecule type" value="Genomic_DNA"/>
</dbReference>
<dbReference type="AlphaFoldDB" id="A0A2M7G8U1"/>
<reference evidence="1 2" key="1">
    <citation type="submission" date="2017-09" db="EMBL/GenBank/DDBJ databases">
        <title>Depth-based differentiation of microbial function through sediment-hosted aquifers and enrichment of novel symbionts in the deep terrestrial subsurface.</title>
        <authorList>
            <person name="Probst A.J."/>
            <person name="Ladd B."/>
            <person name="Jarett J.K."/>
            <person name="Geller-Mcgrath D.E."/>
            <person name="Sieber C.M."/>
            <person name="Emerson J.B."/>
            <person name="Anantharaman K."/>
            <person name="Thomas B.C."/>
            <person name="Malmstrom R."/>
            <person name="Stieglmeier M."/>
            <person name="Klingl A."/>
            <person name="Woyke T."/>
            <person name="Ryan C.M."/>
            <person name="Banfield J.F."/>
        </authorList>
    </citation>
    <scope>NUCLEOTIDE SEQUENCE [LARGE SCALE GENOMIC DNA]</scope>
    <source>
        <strain evidence="1">CG17_big_fil_post_rev_8_21_14_2_50_48_46</strain>
    </source>
</reference>
<sequence length="264" mass="29358">MTEMAQALGPEALLRIARNKQLRAVMAASDLGALRRRMQFQQSYAGARGRLSYHPIRGLKLSALPALAYTPTRDLAVYLSSPLEGRAEQGRIAAGTDCRVRETAHPSLVQIQVGSEPSGYAFGRYLKQKAGYAGWIQLEMDAPLFTHAPVLEDLEEGRIQSLALKKLLSESIRANPLEPEAWIRDRGEGTVLFRFYHKKAAGLEPFYLILPKRIPLARYRMQPSQFPAWPLLVELALSVALGEDFDWQNVEQASAALSELLGLC</sequence>
<organism evidence="1 2">
    <name type="scientific">bacterium (Candidatus Blackallbacteria) CG17_big_fil_post_rev_8_21_14_2_50_48_46</name>
    <dbReference type="NCBI Taxonomy" id="2014261"/>
    <lineage>
        <taxon>Bacteria</taxon>
        <taxon>Candidatus Blackallbacteria</taxon>
    </lineage>
</organism>
<gene>
    <name evidence="1" type="ORF">COW36_04265</name>
</gene>
<comment type="caution">
    <text evidence="1">The sequence shown here is derived from an EMBL/GenBank/DDBJ whole genome shotgun (WGS) entry which is preliminary data.</text>
</comment>
<evidence type="ECO:0000313" key="1">
    <source>
        <dbReference type="EMBL" id="PIW18513.1"/>
    </source>
</evidence>
<dbReference type="Proteomes" id="UP000231019">
    <property type="component" value="Unassembled WGS sequence"/>
</dbReference>
<name>A0A2M7G8U1_9BACT</name>
<proteinExistence type="predicted"/>